<dbReference type="PANTHER" id="PTHR30238:SF4">
    <property type="entry name" value="SLL1022 PROTEIN"/>
    <property type="match status" value="1"/>
</dbReference>
<feature type="transmembrane region" description="Helical" evidence="6">
    <location>
        <begin position="12"/>
        <end position="36"/>
    </location>
</feature>
<dbReference type="PANTHER" id="PTHR30238">
    <property type="entry name" value="MEMBRANE BOUND PREDICTED REDOX MODULATOR"/>
    <property type="match status" value="1"/>
</dbReference>
<dbReference type="Pfam" id="PF03741">
    <property type="entry name" value="TerC"/>
    <property type="match status" value="1"/>
</dbReference>
<organism evidence="7">
    <name type="scientific">Staphylococcus schleiferi</name>
    <dbReference type="NCBI Taxonomy" id="1295"/>
    <lineage>
        <taxon>Bacteria</taxon>
        <taxon>Bacillati</taxon>
        <taxon>Bacillota</taxon>
        <taxon>Bacilli</taxon>
        <taxon>Bacillales</taxon>
        <taxon>Staphylococcaceae</taxon>
        <taxon>Staphylococcus</taxon>
    </lineage>
</organism>
<comment type="subcellular location">
    <subcellularLocation>
        <location evidence="1">Membrane</location>
        <topology evidence="1">Multi-pass membrane protein</topology>
    </subcellularLocation>
</comment>
<keyword evidence="3 6" id="KW-0812">Transmembrane</keyword>
<sequence>MLMDPSLILPYLWVLVVLVFLEGLLAADNAIVMAVMVKHLPPEQRKKALFYGLLGAFVFRFLALFLISIIANFWFIQAAGAVYLILYVNQKSMAVL</sequence>
<comment type="caution">
    <text evidence="7">The sequence shown here is derived from an EMBL/GenBank/DDBJ whole genome shotgun (WGS) entry which is preliminary data.</text>
</comment>
<dbReference type="InterPro" id="IPR005496">
    <property type="entry name" value="Integral_membrane_TerC"/>
</dbReference>
<dbReference type="AlphaFoldDB" id="A0A7Z7QY21"/>
<evidence type="ECO:0000256" key="4">
    <source>
        <dbReference type="ARBA" id="ARBA00022989"/>
    </source>
</evidence>
<name>A0A7Z7QY21_STASC</name>
<evidence type="ECO:0000256" key="5">
    <source>
        <dbReference type="ARBA" id="ARBA00023136"/>
    </source>
</evidence>
<keyword evidence="5 6" id="KW-0472">Membrane</keyword>
<dbReference type="EMBL" id="UHEF01000003">
    <property type="protein sequence ID" value="SUN30914.1"/>
    <property type="molecule type" value="Genomic_DNA"/>
</dbReference>
<evidence type="ECO:0000256" key="1">
    <source>
        <dbReference type="ARBA" id="ARBA00004141"/>
    </source>
</evidence>
<dbReference type="GO" id="GO:0016020">
    <property type="term" value="C:membrane"/>
    <property type="evidence" value="ECO:0007669"/>
    <property type="project" value="UniProtKB-SubCell"/>
</dbReference>
<protein>
    <submittedName>
        <fullName evidence="7">Toxic anion resistance protein</fullName>
    </submittedName>
</protein>
<evidence type="ECO:0000256" key="6">
    <source>
        <dbReference type="SAM" id="Phobius"/>
    </source>
</evidence>
<keyword evidence="4 6" id="KW-1133">Transmembrane helix</keyword>
<dbReference type="InterPro" id="IPR036259">
    <property type="entry name" value="MFS_trans_sf"/>
</dbReference>
<proteinExistence type="inferred from homology"/>
<dbReference type="SUPFAM" id="SSF103473">
    <property type="entry name" value="MFS general substrate transporter"/>
    <property type="match status" value="1"/>
</dbReference>
<feature type="transmembrane region" description="Helical" evidence="6">
    <location>
        <begin position="48"/>
        <end position="67"/>
    </location>
</feature>
<gene>
    <name evidence="7" type="primary">yoaE_2</name>
    <name evidence="7" type="ORF">NCTC12218_03525</name>
</gene>
<accession>A0A7Z7QY21</accession>
<evidence type="ECO:0000256" key="3">
    <source>
        <dbReference type="ARBA" id="ARBA00022692"/>
    </source>
</evidence>
<feature type="transmembrane region" description="Helical" evidence="6">
    <location>
        <begin position="73"/>
        <end position="89"/>
    </location>
</feature>
<reference evidence="7" key="1">
    <citation type="submission" date="2018-06" db="EMBL/GenBank/DDBJ databases">
        <authorList>
            <consortium name="Pathogen Informatics"/>
            <person name="Doyle S."/>
        </authorList>
    </citation>
    <scope>NUCLEOTIDE SEQUENCE [LARGE SCALE GENOMIC DNA]</scope>
    <source>
        <strain evidence="7">NCTC12218</strain>
    </source>
</reference>
<evidence type="ECO:0000313" key="7">
    <source>
        <dbReference type="EMBL" id="SUN30914.1"/>
    </source>
</evidence>
<comment type="similarity">
    <text evidence="2">Belongs to the TerC family.</text>
</comment>
<evidence type="ECO:0000256" key="2">
    <source>
        <dbReference type="ARBA" id="ARBA00007511"/>
    </source>
</evidence>